<dbReference type="EC" id="1.6.5.5" evidence="4"/>
<dbReference type="FunFam" id="3.40.50.720:FF:000053">
    <property type="entry name" value="Quinone oxidoreductase 1"/>
    <property type="match status" value="1"/>
</dbReference>
<name>A0A6J4KMZ6_9ACTN</name>
<dbReference type="SUPFAM" id="SSF51735">
    <property type="entry name" value="NAD(P)-binding Rossmann-fold domains"/>
    <property type="match status" value="1"/>
</dbReference>
<proteinExistence type="predicted"/>
<feature type="domain" description="Enoyl reductase (ER)" evidence="3">
    <location>
        <begin position="10"/>
        <end position="320"/>
    </location>
</feature>
<dbReference type="EMBL" id="CADCUE010000010">
    <property type="protein sequence ID" value="CAA9310572.1"/>
    <property type="molecule type" value="Genomic_DNA"/>
</dbReference>
<evidence type="ECO:0000259" key="3">
    <source>
        <dbReference type="SMART" id="SM00829"/>
    </source>
</evidence>
<sequence>MRAVVVSRTGGPEVLEVQERPDPVPGPSDLLVDVEAAGVNFIDVYQREGRYPLELPFVAGSEGAGVVRAVGDSVQDLRPGDRVVWAMVNGTGYNSATVIPAARAVKIPDGVSSEQAAAVLLQGMTAHYLCESTYPVASGDEVLVHAAAGGTGLLLTQMVARKGGRVIATVSTAEKEELARAAGAAEVIRYDREDVAEQVGRLTEGRGVAVVYDGVGKSTFDASLACLRRRGVLVLFGASSGPVPPVDPIRLMGGSTFLTRPTLAHYVAEREELVARATDVLSWVEDGTLDVRIGQRYSLDEAAQAHEDLAGRRTTGKSLLLPSG</sequence>
<dbReference type="SUPFAM" id="SSF50129">
    <property type="entry name" value="GroES-like"/>
    <property type="match status" value="1"/>
</dbReference>
<dbReference type="Pfam" id="PF08240">
    <property type="entry name" value="ADH_N"/>
    <property type="match status" value="1"/>
</dbReference>
<dbReference type="PANTHER" id="PTHR48106:SF13">
    <property type="entry name" value="QUINONE OXIDOREDUCTASE-RELATED"/>
    <property type="match status" value="1"/>
</dbReference>
<dbReference type="Gene3D" id="3.40.50.720">
    <property type="entry name" value="NAD(P)-binding Rossmann-like Domain"/>
    <property type="match status" value="1"/>
</dbReference>
<dbReference type="CDD" id="cd05286">
    <property type="entry name" value="QOR2"/>
    <property type="match status" value="1"/>
</dbReference>
<gene>
    <name evidence="4" type="ORF">AVDCRST_MAG16-142</name>
</gene>
<evidence type="ECO:0000313" key="4">
    <source>
        <dbReference type="EMBL" id="CAA9310572.1"/>
    </source>
</evidence>
<dbReference type="GO" id="GO:0005829">
    <property type="term" value="C:cytosol"/>
    <property type="evidence" value="ECO:0007669"/>
    <property type="project" value="TreeGrafter"/>
</dbReference>
<keyword evidence="2 4" id="KW-0560">Oxidoreductase</keyword>
<dbReference type="GO" id="GO:0070402">
    <property type="term" value="F:NADPH binding"/>
    <property type="evidence" value="ECO:0007669"/>
    <property type="project" value="TreeGrafter"/>
</dbReference>
<dbReference type="InterPro" id="IPR011032">
    <property type="entry name" value="GroES-like_sf"/>
</dbReference>
<dbReference type="Gene3D" id="3.90.180.10">
    <property type="entry name" value="Medium-chain alcohol dehydrogenases, catalytic domain"/>
    <property type="match status" value="1"/>
</dbReference>
<dbReference type="SMART" id="SM00829">
    <property type="entry name" value="PKS_ER"/>
    <property type="match status" value="1"/>
</dbReference>
<dbReference type="PANTHER" id="PTHR48106">
    <property type="entry name" value="QUINONE OXIDOREDUCTASE PIG3-RELATED"/>
    <property type="match status" value="1"/>
</dbReference>
<dbReference type="InterPro" id="IPR013154">
    <property type="entry name" value="ADH-like_N"/>
</dbReference>
<dbReference type="GO" id="GO:0003960">
    <property type="term" value="F:quinone reductase (NADPH) activity"/>
    <property type="evidence" value="ECO:0007669"/>
    <property type="project" value="UniProtKB-EC"/>
</dbReference>
<evidence type="ECO:0000256" key="2">
    <source>
        <dbReference type="ARBA" id="ARBA00023002"/>
    </source>
</evidence>
<dbReference type="InterPro" id="IPR036291">
    <property type="entry name" value="NAD(P)-bd_dom_sf"/>
</dbReference>
<dbReference type="InterPro" id="IPR020843">
    <property type="entry name" value="ER"/>
</dbReference>
<protein>
    <submittedName>
        <fullName evidence="4">Quinone oxidoreductase</fullName>
        <ecNumber evidence="4">1.6.5.5</ecNumber>
    </submittedName>
</protein>
<evidence type="ECO:0000256" key="1">
    <source>
        <dbReference type="ARBA" id="ARBA00022857"/>
    </source>
</evidence>
<dbReference type="AlphaFoldDB" id="A0A6J4KMZ6"/>
<organism evidence="4">
    <name type="scientific">uncultured Frankineae bacterium</name>
    <dbReference type="NCBI Taxonomy" id="437475"/>
    <lineage>
        <taxon>Bacteria</taxon>
        <taxon>Bacillati</taxon>
        <taxon>Actinomycetota</taxon>
        <taxon>Actinomycetes</taxon>
        <taxon>Frankiales</taxon>
        <taxon>environmental samples</taxon>
    </lineage>
</organism>
<dbReference type="GO" id="GO:0035925">
    <property type="term" value="F:mRNA 3'-UTR AU-rich region binding"/>
    <property type="evidence" value="ECO:0007669"/>
    <property type="project" value="TreeGrafter"/>
</dbReference>
<dbReference type="InterPro" id="IPR047618">
    <property type="entry name" value="QOR-like"/>
</dbReference>
<reference evidence="4" key="1">
    <citation type="submission" date="2020-02" db="EMBL/GenBank/DDBJ databases">
        <authorList>
            <person name="Meier V. D."/>
        </authorList>
    </citation>
    <scope>NUCLEOTIDE SEQUENCE</scope>
    <source>
        <strain evidence="4">AVDCRST_MAG16</strain>
    </source>
</reference>
<accession>A0A6J4KMZ6</accession>
<dbReference type="Pfam" id="PF00107">
    <property type="entry name" value="ADH_zinc_N"/>
    <property type="match status" value="1"/>
</dbReference>
<dbReference type="InterPro" id="IPR013149">
    <property type="entry name" value="ADH-like_C"/>
</dbReference>
<keyword evidence="1" id="KW-0521">NADP</keyword>